<proteinExistence type="predicted"/>
<organism evidence="1">
    <name type="scientific">marine sediment metagenome</name>
    <dbReference type="NCBI Taxonomy" id="412755"/>
    <lineage>
        <taxon>unclassified sequences</taxon>
        <taxon>metagenomes</taxon>
        <taxon>ecological metagenomes</taxon>
    </lineage>
</organism>
<comment type="caution">
    <text evidence="1">The sequence shown here is derived from an EMBL/GenBank/DDBJ whole genome shotgun (WGS) entry which is preliminary data.</text>
</comment>
<dbReference type="AlphaFoldDB" id="X1TDN6"/>
<name>X1TDN6_9ZZZZ</name>
<feature type="non-terminal residue" evidence="1">
    <location>
        <position position="134"/>
    </location>
</feature>
<reference evidence="1" key="1">
    <citation type="journal article" date="2014" name="Front. Microbiol.">
        <title>High frequency of phylogenetically diverse reductive dehalogenase-homologous genes in deep subseafloor sedimentary metagenomes.</title>
        <authorList>
            <person name="Kawai M."/>
            <person name="Futagami T."/>
            <person name="Toyoda A."/>
            <person name="Takaki Y."/>
            <person name="Nishi S."/>
            <person name="Hori S."/>
            <person name="Arai W."/>
            <person name="Tsubouchi T."/>
            <person name="Morono Y."/>
            <person name="Uchiyama I."/>
            <person name="Ito T."/>
            <person name="Fujiyama A."/>
            <person name="Inagaki F."/>
            <person name="Takami H."/>
        </authorList>
    </citation>
    <scope>NUCLEOTIDE SEQUENCE</scope>
    <source>
        <strain evidence="1">Expedition CK06-06</strain>
    </source>
</reference>
<dbReference type="EMBL" id="BARW01034091">
    <property type="protein sequence ID" value="GAJ03384.1"/>
    <property type="molecule type" value="Genomic_DNA"/>
</dbReference>
<evidence type="ECO:0000313" key="1">
    <source>
        <dbReference type="EMBL" id="GAJ03384.1"/>
    </source>
</evidence>
<sequence>MPSPLDDETIANIRARRSKGETLEGIAHEVGVAINTVKSYTRDIVIPRKRRAAQKLPHPVTEAKQKVLDALRDDIVKEAVGKTEESLAVGKTIIDEWKERAELRNTNLVDYINYCITFTNAYDGVIDDMQVELN</sequence>
<protein>
    <submittedName>
        <fullName evidence="1">Uncharacterized protein</fullName>
    </submittedName>
</protein>
<accession>X1TDN6</accession>
<gene>
    <name evidence="1" type="ORF">S12H4_53528</name>
</gene>